<dbReference type="NCBIfam" id="NF008369">
    <property type="entry name" value="PRK11168.1"/>
    <property type="match status" value="1"/>
</dbReference>
<organism evidence="7 9">
    <name type="scientific">Kryptobacter tengchongensis</name>
    <dbReference type="NCBI Taxonomy" id="1643429"/>
    <lineage>
        <taxon>Bacteria</taxon>
        <taxon>Pseudomonadati</taxon>
        <taxon>Candidatus Kryptoniota</taxon>
        <taxon>Candidatus Kryptobacter</taxon>
    </lineage>
</organism>
<dbReference type="PANTHER" id="PTHR32479:SF19">
    <property type="entry name" value="ANAEROBIC GLYCEROL-3-PHOSPHATE DEHYDROGENASE SUBUNIT C"/>
    <property type="match status" value="1"/>
</dbReference>
<dbReference type="Pfam" id="PF02754">
    <property type="entry name" value="CCG"/>
    <property type="match status" value="2"/>
</dbReference>
<keyword evidence="9" id="KW-1185">Reference proteome</keyword>
<evidence type="ECO:0000259" key="6">
    <source>
        <dbReference type="PROSITE" id="PS51379"/>
    </source>
</evidence>
<dbReference type="GO" id="GO:0016491">
    <property type="term" value="F:oxidoreductase activity"/>
    <property type="evidence" value="ECO:0007669"/>
    <property type="project" value="UniProtKB-ARBA"/>
</dbReference>
<keyword evidence="2" id="KW-0479">Metal-binding</keyword>
<evidence type="ECO:0000313" key="9">
    <source>
        <dbReference type="Proteomes" id="UP000243065"/>
    </source>
</evidence>
<dbReference type="SUPFAM" id="SSF54862">
    <property type="entry name" value="4Fe-4S ferredoxins"/>
    <property type="match status" value="1"/>
</dbReference>
<evidence type="ECO:0000313" key="7">
    <source>
        <dbReference type="EMBL" id="CUS96416.1"/>
    </source>
</evidence>
<dbReference type="Pfam" id="PF13237">
    <property type="entry name" value="Fer4_10"/>
    <property type="match status" value="1"/>
</dbReference>
<keyword evidence="5" id="KW-0411">Iron-sulfur</keyword>
<evidence type="ECO:0000256" key="3">
    <source>
        <dbReference type="ARBA" id="ARBA00022737"/>
    </source>
</evidence>
<evidence type="ECO:0000256" key="4">
    <source>
        <dbReference type="ARBA" id="ARBA00023004"/>
    </source>
</evidence>
<feature type="domain" description="4Fe-4S ferredoxin-type" evidence="6">
    <location>
        <begin position="18"/>
        <end position="49"/>
    </location>
</feature>
<evidence type="ECO:0000313" key="8">
    <source>
        <dbReference type="EMBL" id="CUT02869.1"/>
    </source>
</evidence>
<evidence type="ECO:0000256" key="2">
    <source>
        <dbReference type="ARBA" id="ARBA00022723"/>
    </source>
</evidence>
<dbReference type="InterPro" id="IPR017900">
    <property type="entry name" value="4Fe4S_Fe_S_CS"/>
</dbReference>
<dbReference type="AlphaFoldDB" id="A0A656D180"/>
<keyword evidence="3" id="KW-0677">Repeat</keyword>
<dbReference type="PROSITE" id="PS51379">
    <property type="entry name" value="4FE4S_FER_2"/>
    <property type="match status" value="1"/>
</dbReference>
<dbReference type="PROSITE" id="PS00198">
    <property type="entry name" value="4FE4S_FER_1"/>
    <property type="match status" value="1"/>
</dbReference>
<reference evidence="9 10" key="1">
    <citation type="submission" date="2015-11" db="EMBL/GenBank/DDBJ databases">
        <authorList>
            <person name="Varghese N."/>
        </authorList>
    </citation>
    <scope>NUCLEOTIDE SEQUENCE [LARGE SCALE GENOMIC DNA]</scope>
    <source>
        <strain evidence="7 9">JGI-24</strain>
        <strain evidence="8 10">JGI-25</strain>
    </source>
</reference>
<dbReference type="EMBL" id="CZVV01000076">
    <property type="protein sequence ID" value="CUT02869.1"/>
    <property type="molecule type" value="Genomic_DNA"/>
</dbReference>
<dbReference type="InterPro" id="IPR017896">
    <property type="entry name" value="4Fe4S_Fe-S-bd"/>
</dbReference>
<sequence>MVFDLKDPKFWDEEALFKEMYRIFDICNGCRLCYNLCPSFEFLFKKIDETDNLNDLTKQDYYKVVELCYDCKLCFPKCPYTPPHHYELDFPRLMLRAKAVKAKKEGIPLRDKILGQADLIGKIGSKFASLINLANRLKLSRVLMEKTIGIHRERNLPEYHSETFEKWFKRYSKQNGKKEGKAGRVVLFYTCTVNYNEPELGKAILKVLEHNEVEVVIPEQKCCGMPFLDGGDIDSAVKNAKFNVKSLINYVKQGYDIVIPAPTCSYMFKQEYTMLLPDDEDAKLISQHTYDISEYLMKLHKEGKLKTDFKYPQGKIIYHLPCHLKAQNIGYKSRDLLELIPGTEVEMIQRCSGHDGTWSMKKEFFEMSMKVGKPIFDKINQNGESDKIVVSSDCTLAQLQIQKGTGKKGLHPIQILYNAYGLNEK</sequence>
<dbReference type="Proteomes" id="UP000243065">
    <property type="component" value="Unassembled WGS sequence"/>
</dbReference>
<evidence type="ECO:0000256" key="5">
    <source>
        <dbReference type="ARBA" id="ARBA00023014"/>
    </source>
</evidence>
<accession>A0A656D180</accession>
<proteinExistence type="predicted"/>
<evidence type="ECO:0000313" key="10">
    <source>
        <dbReference type="Proteomes" id="UP000243105"/>
    </source>
</evidence>
<name>A0A656D180_KRYT1</name>
<dbReference type="RefSeq" id="WP_072149607.1">
    <property type="nucleotide sequence ID" value="NZ_CZVU01000002.1"/>
</dbReference>
<dbReference type="EMBL" id="CZVU01000002">
    <property type="protein sequence ID" value="CUS96416.1"/>
    <property type="molecule type" value="Genomic_DNA"/>
</dbReference>
<evidence type="ECO:0000256" key="1">
    <source>
        <dbReference type="ARBA" id="ARBA00022485"/>
    </source>
</evidence>
<dbReference type="Proteomes" id="UP000243105">
    <property type="component" value="Unassembled WGS sequence"/>
</dbReference>
<dbReference type="PANTHER" id="PTHR32479">
    <property type="entry name" value="GLYCOLATE OXIDASE IRON-SULFUR SUBUNIT"/>
    <property type="match status" value="1"/>
</dbReference>
<protein>
    <submittedName>
        <fullName evidence="7">Glycerol-3-phosphate dehydrogenase, anaerobic, C subunit</fullName>
    </submittedName>
</protein>
<keyword evidence="4" id="KW-0408">Iron</keyword>
<dbReference type="GO" id="GO:0046872">
    <property type="term" value="F:metal ion binding"/>
    <property type="evidence" value="ECO:0007669"/>
    <property type="project" value="UniProtKB-KW"/>
</dbReference>
<dbReference type="InterPro" id="IPR004017">
    <property type="entry name" value="Cys_rich_dom"/>
</dbReference>
<dbReference type="Gene3D" id="3.30.70.20">
    <property type="match status" value="1"/>
</dbReference>
<dbReference type="GO" id="GO:0051539">
    <property type="term" value="F:4 iron, 4 sulfur cluster binding"/>
    <property type="evidence" value="ECO:0007669"/>
    <property type="project" value="UniProtKB-KW"/>
</dbReference>
<gene>
    <name evidence="7" type="ORF">JGI24_00106</name>
    <name evidence="8" type="ORF">JGI25_01137</name>
</gene>
<keyword evidence="1" id="KW-0004">4Fe-4S</keyword>